<keyword evidence="2 5" id="KW-0812">Transmembrane</keyword>
<evidence type="ECO:0000259" key="6">
    <source>
        <dbReference type="Pfam" id="PF00892"/>
    </source>
</evidence>
<organism evidence="7 8">
    <name type="scientific">Neptunomonas marina</name>
    <dbReference type="NCBI Taxonomy" id="1815562"/>
    <lineage>
        <taxon>Bacteria</taxon>
        <taxon>Pseudomonadati</taxon>
        <taxon>Pseudomonadota</taxon>
        <taxon>Gammaproteobacteria</taxon>
        <taxon>Oceanospirillales</taxon>
        <taxon>Oceanospirillaceae</taxon>
        <taxon>Neptunomonas</taxon>
    </lineage>
</organism>
<feature type="transmembrane region" description="Helical" evidence="5">
    <location>
        <begin position="35"/>
        <end position="53"/>
    </location>
</feature>
<keyword evidence="3 5" id="KW-1133">Transmembrane helix</keyword>
<dbReference type="Proteomes" id="UP000282818">
    <property type="component" value="Unassembled WGS sequence"/>
</dbReference>
<evidence type="ECO:0000313" key="7">
    <source>
        <dbReference type="EMBL" id="RVU31571.1"/>
    </source>
</evidence>
<dbReference type="RefSeq" id="WP_127693430.1">
    <property type="nucleotide sequence ID" value="NZ_SACQ01000002.1"/>
</dbReference>
<sequence length="298" mass="32708">MKGPSSGVWLMVAAMLILPAVDVLAKLLSQDLSPIQISFLRVTVQAVLLMIVMRKLPRLHYPWPLTRRLVISACLVNMAITAMIWALAYLPVANAVALFFVEPLLVMLLSAVILREPSSLVKYMLAFTGLVGAMIVIRPNWVIYGWHTLLPVCAALCYALYLVQIRALGGQIAPVPLQAYLSLVGAILLLLTLLIGQGSGIKELSWLSVSAAHWRYILALGAVSALTYWLISWAFTLSQASVLAPFRYLEIIGATMLGYWVFDEYPDALTWVGSGVILVSGFAVIFVDRHRVSAPTRS</sequence>
<evidence type="ECO:0000256" key="2">
    <source>
        <dbReference type="ARBA" id="ARBA00022692"/>
    </source>
</evidence>
<dbReference type="EMBL" id="SACQ01000002">
    <property type="protein sequence ID" value="RVU31571.1"/>
    <property type="molecule type" value="Genomic_DNA"/>
</dbReference>
<feature type="domain" description="EamA" evidence="6">
    <location>
        <begin position="149"/>
        <end position="282"/>
    </location>
</feature>
<evidence type="ECO:0000256" key="3">
    <source>
        <dbReference type="ARBA" id="ARBA00022989"/>
    </source>
</evidence>
<dbReference type="Pfam" id="PF00892">
    <property type="entry name" value="EamA"/>
    <property type="match status" value="2"/>
</dbReference>
<dbReference type="InterPro" id="IPR037185">
    <property type="entry name" value="EmrE-like"/>
</dbReference>
<dbReference type="PANTHER" id="PTHR22911:SF6">
    <property type="entry name" value="SOLUTE CARRIER FAMILY 35 MEMBER G1"/>
    <property type="match status" value="1"/>
</dbReference>
<dbReference type="GO" id="GO:0016020">
    <property type="term" value="C:membrane"/>
    <property type="evidence" value="ECO:0007669"/>
    <property type="project" value="UniProtKB-SubCell"/>
</dbReference>
<dbReference type="AlphaFoldDB" id="A0A437QAM4"/>
<feature type="transmembrane region" description="Helical" evidence="5">
    <location>
        <begin position="120"/>
        <end position="137"/>
    </location>
</feature>
<accession>A0A437QAM4</accession>
<feature type="domain" description="EamA" evidence="6">
    <location>
        <begin position="6"/>
        <end position="137"/>
    </location>
</feature>
<feature type="transmembrane region" description="Helical" evidence="5">
    <location>
        <begin position="268"/>
        <end position="287"/>
    </location>
</feature>
<keyword evidence="4 5" id="KW-0472">Membrane</keyword>
<evidence type="ECO:0000313" key="8">
    <source>
        <dbReference type="Proteomes" id="UP000282818"/>
    </source>
</evidence>
<feature type="transmembrane region" description="Helical" evidence="5">
    <location>
        <begin position="216"/>
        <end position="235"/>
    </location>
</feature>
<feature type="transmembrane region" description="Helical" evidence="5">
    <location>
        <begin position="143"/>
        <end position="163"/>
    </location>
</feature>
<dbReference type="SUPFAM" id="SSF103481">
    <property type="entry name" value="Multidrug resistance efflux transporter EmrE"/>
    <property type="match status" value="2"/>
</dbReference>
<protein>
    <submittedName>
        <fullName evidence="7">DMT family transporter</fullName>
    </submittedName>
</protein>
<dbReference type="InterPro" id="IPR000620">
    <property type="entry name" value="EamA_dom"/>
</dbReference>
<gene>
    <name evidence="7" type="ORF">EOE65_06215</name>
</gene>
<keyword evidence="8" id="KW-1185">Reference proteome</keyword>
<feature type="transmembrane region" description="Helical" evidence="5">
    <location>
        <begin position="65"/>
        <end position="86"/>
    </location>
</feature>
<proteinExistence type="predicted"/>
<comment type="subcellular location">
    <subcellularLocation>
        <location evidence="1">Membrane</location>
        <topology evidence="1">Multi-pass membrane protein</topology>
    </subcellularLocation>
</comment>
<feature type="transmembrane region" description="Helical" evidence="5">
    <location>
        <begin position="242"/>
        <end position="262"/>
    </location>
</feature>
<reference evidence="7 8" key="1">
    <citation type="submission" date="2019-01" db="EMBL/GenBank/DDBJ databases">
        <authorList>
            <person name="Chen W.-M."/>
        </authorList>
    </citation>
    <scope>NUCLEOTIDE SEQUENCE [LARGE SCALE GENOMIC DNA]</scope>
    <source>
        <strain evidence="7 8">HPM-16</strain>
    </source>
</reference>
<feature type="transmembrane region" description="Helical" evidence="5">
    <location>
        <begin position="175"/>
        <end position="196"/>
    </location>
</feature>
<evidence type="ECO:0000256" key="4">
    <source>
        <dbReference type="ARBA" id="ARBA00023136"/>
    </source>
</evidence>
<evidence type="ECO:0000256" key="1">
    <source>
        <dbReference type="ARBA" id="ARBA00004141"/>
    </source>
</evidence>
<name>A0A437QAM4_9GAMM</name>
<feature type="transmembrane region" description="Helical" evidence="5">
    <location>
        <begin position="92"/>
        <end position="113"/>
    </location>
</feature>
<comment type="caution">
    <text evidence="7">The sequence shown here is derived from an EMBL/GenBank/DDBJ whole genome shotgun (WGS) entry which is preliminary data.</text>
</comment>
<evidence type="ECO:0000256" key="5">
    <source>
        <dbReference type="SAM" id="Phobius"/>
    </source>
</evidence>
<dbReference type="PANTHER" id="PTHR22911">
    <property type="entry name" value="ACYL-MALONYL CONDENSING ENZYME-RELATED"/>
    <property type="match status" value="1"/>
</dbReference>